<accession>A0ABW1I564</accession>
<dbReference type="SMART" id="SM01007">
    <property type="entry name" value="Aldolase_II"/>
    <property type="match status" value="1"/>
</dbReference>
<dbReference type="SUPFAM" id="SSF53639">
    <property type="entry name" value="AraD/HMP-PK domain-like"/>
    <property type="match status" value="1"/>
</dbReference>
<dbReference type="InterPro" id="IPR036409">
    <property type="entry name" value="Aldolase_II/adducin_N_sf"/>
</dbReference>
<feature type="domain" description="Class II aldolase/adducin N-terminal" evidence="3">
    <location>
        <begin position="49"/>
        <end position="230"/>
    </location>
</feature>
<reference evidence="5" key="1">
    <citation type="journal article" date="2019" name="Int. J. Syst. Evol. Microbiol.">
        <title>The Global Catalogue of Microorganisms (GCM) 10K type strain sequencing project: providing services to taxonomists for standard genome sequencing and annotation.</title>
        <authorList>
            <consortium name="The Broad Institute Genomics Platform"/>
            <consortium name="The Broad Institute Genome Sequencing Center for Infectious Disease"/>
            <person name="Wu L."/>
            <person name="Ma J."/>
        </authorList>
    </citation>
    <scope>NUCLEOTIDE SEQUENCE [LARGE SCALE GENOMIC DNA]</scope>
    <source>
        <strain evidence="5">CGMCC 4.7397</strain>
    </source>
</reference>
<dbReference type="NCBIfam" id="NF004855">
    <property type="entry name" value="PRK06208.1"/>
    <property type="match status" value="1"/>
</dbReference>
<evidence type="ECO:0000256" key="1">
    <source>
        <dbReference type="ARBA" id="ARBA00037961"/>
    </source>
</evidence>
<gene>
    <name evidence="4" type="ORF">ACFQH9_06110</name>
</gene>
<dbReference type="Proteomes" id="UP001596119">
    <property type="component" value="Unassembled WGS sequence"/>
</dbReference>
<dbReference type="InterPro" id="IPR001303">
    <property type="entry name" value="Aldolase_II/adducin_N"/>
</dbReference>
<dbReference type="PANTHER" id="PTHR10672">
    <property type="entry name" value="ADDUCIN"/>
    <property type="match status" value="1"/>
</dbReference>
<dbReference type="EMBL" id="JBHSQK010000010">
    <property type="protein sequence ID" value="MFC5947844.1"/>
    <property type="molecule type" value="Genomic_DNA"/>
</dbReference>
<protein>
    <submittedName>
        <fullName evidence="4">Class II aldolase/adducin family protein</fullName>
    </submittedName>
</protein>
<dbReference type="Gene3D" id="3.40.225.10">
    <property type="entry name" value="Class II aldolase/adducin N-terminal domain"/>
    <property type="match status" value="1"/>
</dbReference>
<proteinExistence type="inferred from homology"/>
<feature type="region of interest" description="Disordered" evidence="2">
    <location>
        <begin position="1"/>
        <end position="33"/>
    </location>
</feature>
<organism evidence="4 5">
    <name type="scientific">Pseudonocardia lutea</name>
    <dbReference type="NCBI Taxonomy" id="2172015"/>
    <lineage>
        <taxon>Bacteria</taxon>
        <taxon>Bacillati</taxon>
        <taxon>Actinomycetota</taxon>
        <taxon>Actinomycetes</taxon>
        <taxon>Pseudonocardiales</taxon>
        <taxon>Pseudonocardiaceae</taxon>
        <taxon>Pseudonocardia</taxon>
    </lineage>
</organism>
<evidence type="ECO:0000259" key="3">
    <source>
        <dbReference type="SMART" id="SM01007"/>
    </source>
</evidence>
<evidence type="ECO:0000313" key="5">
    <source>
        <dbReference type="Proteomes" id="UP001596119"/>
    </source>
</evidence>
<feature type="compositionally biased region" description="Low complexity" evidence="2">
    <location>
        <begin position="1"/>
        <end position="15"/>
    </location>
</feature>
<dbReference type="PANTHER" id="PTHR10672:SF3">
    <property type="entry name" value="PROTEIN HU-LI TAI SHAO"/>
    <property type="match status" value="1"/>
</dbReference>
<evidence type="ECO:0000256" key="2">
    <source>
        <dbReference type="SAM" id="MobiDB-lite"/>
    </source>
</evidence>
<comment type="similarity">
    <text evidence="1">Belongs to the aldolase class II family.</text>
</comment>
<sequence length="279" mass="30346">MAAPTTSAPTSPSTSDGGMPSFEPTQQGISLPRPPVFATVEEERLHRKQQLAGAFRIFGRFGFGEGVAGHITVRDPEHEDMFWVNPFGMSFRHIRVSDLILVDHGGTVRYGNKPVNRAGFVIHSAVHKARPDVVAACHAHSVYGKAWSSLGRPLDPITQDACALYENHTVVTEGAGAVVVDEEAGRLLAAGLGDNAMCFHRNHGIFTVGHTVAEAAWWFVSTERNCQAQLLAEAAGTPTLVDPANARFTREQTGSPYAGWFAFQPLWDEIVRTDPDLFD</sequence>
<dbReference type="Pfam" id="PF00596">
    <property type="entry name" value="Aldolase_II"/>
    <property type="match status" value="1"/>
</dbReference>
<evidence type="ECO:0000313" key="4">
    <source>
        <dbReference type="EMBL" id="MFC5947844.1"/>
    </source>
</evidence>
<dbReference type="RefSeq" id="WP_379564904.1">
    <property type="nucleotide sequence ID" value="NZ_JBHSQK010000010.1"/>
</dbReference>
<comment type="caution">
    <text evidence="4">The sequence shown here is derived from an EMBL/GenBank/DDBJ whole genome shotgun (WGS) entry which is preliminary data.</text>
</comment>
<keyword evidence="5" id="KW-1185">Reference proteome</keyword>
<name>A0ABW1I564_9PSEU</name>
<dbReference type="InterPro" id="IPR051017">
    <property type="entry name" value="Aldolase-II_Adducin_sf"/>
</dbReference>